<sequence>MVKNWSDFYNKNIDLLEKYEEKSWLYTTNINDYNNGDVLSSNTQESLNLYKFLKKTLKLLV</sequence>
<evidence type="ECO:0000313" key="1">
    <source>
        <dbReference type="EMBL" id="RUP77527.1"/>
    </source>
</evidence>
<protein>
    <submittedName>
        <fullName evidence="1">Uncharacterized protein</fullName>
    </submittedName>
</protein>
<evidence type="ECO:0000313" key="2">
    <source>
        <dbReference type="Proteomes" id="UP000274545"/>
    </source>
</evidence>
<comment type="caution">
    <text evidence="1">The sequence shown here is derived from an EMBL/GenBank/DDBJ whole genome shotgun (WGS) entry which is preliminary data.</text>
</comment>
<name>A0A3S0SLY6_9MOLU</name>
<dbReference type="EMBL" id="RAHC01000002">
    <property type="protein sequence ID" value="RUP77527.1"/>
    <property type="molecule type" value="Genomic_DNA"/>
</dbReference>
<dbReference type="Proteomes" id="UP000274545">
    <property type="component" value="Unassembled WGS sequence"/>
</dbReference>
<gene>
    <name evidence="1" type="ORF">D6D54_02925</name>
</gene>
<dbReference type="RefSeq" id="WP_127092683.1">
    <property type="nucleotide sequence ID" value="NZ_RAHC01000002.1"/>
</dbReference>
<dbReference type="AlphaFoldDB" id="A0A3S0SLY6"/>
<reference evidence="1 2" key="1">
    <citation type="journal article" date="2019" name="Genome Biol. Evol.">
        <title>Toxin and genome evolution in a Drosophila defensive symbiosis.</title>
        <authorList>
            <person name="Ballinger M.J."/>
            <person name="Gawryluk R.M."/>
            <person name="Perlman S.J."/>
        </authorList>
    </citation>
    <scope>NUCLEOTIDE SEQUENCE [LARGE SCALE GENOMIC DNA]</scope>
    <source>
        <strain evidence="2">sNeo</strain>
    </source>
</reference>
<organism evidence="1 2">
    <name type="scientific">Spiroplasma poulsonii</name>
    <dbReference type="NCBI Taxonomy" id="2138"/>
    <lineage>
        <taxon>Bacteria</taxon>
        <taxon>Bacillati</taxon>
        <taxon>Mycoplasmatota</taxon>
        <taxon>Mollicutes</taxon>
        <taxon>Entomoplasmatales</taxon>
        <taxon>Spiroplasmataceae</taxon>
        <taxon>Spiroplasma</taxon>
    </lineage>
</organism>
<accession>A0A3S0SLY6</accession>
<proteinExistence type="predicted"/>